<proteinExistence type="predicted"/>
<gene>
    <name evidence="2" type="ORF">LTRI10_LOCUS29741</name>
</gene>
<evidence type="ECO:0000313" key="3">
    <source>
        <dbReference type="Proteomes" id="UP001497516"/>
    </source>
</evidence>
<dbReference type="Proteomes" id="UP001497516">
    <property type="component" value="Chromosome 5"/>
</dbReference>
<accession>A0AAV2ETN6</accession>
<dbReference type="EMBL" id="OZ034818">
    <property type="protein sequence ID" value="CAL1388840.1"/>
    <property type="molecule type" value="Genomic_DNA"/>
</dbReference>
<feature type="region of interest" description="Disordered" evidence="1">
    <location>
        <begin position="1"/>
        <end position="49"/>
    </location>
</feature>
<keyword evidence="3" id="KW-1185">Reference proteome</keyword>
<sequence length="88" mass="9904">MIEQNPTSMKIGAGQAKKTITRHQPIPYRTKTSSEAPKREPSKTMGVRQRVTDIKSLSFDLPTASQLIHKGRLQASPKHRDQLGKARR</sequence>
<feature type="compositionally biased region" description="Basic and acidic residues" evidence="1">
    <location>
        <begin position="78"/>
        <end position="88"/>
    </location>
</feature>
<reference evidence="2 3" key="1">
    <citation type="submission" date="2024-04" db="EMBL/GenBank/DDBJ databases">
        <authorList>
            <person name="Fracassetti M."/>
        </authorList>
    </citation>
    <scope>NUCLEOTIDE SEQUENCE [LARGE SCALE GENOMIC DNA]</scope>
</reference>
<feature type="region of interest" description="Disordered" evidence="1">
    <location>
        <begin position="64"/>
        <end position="88"/>
    </location>
</feature>
<dbReference type="AlphaFoldDB" id="A0AAV2ETN6"/>
<protein>
    <submittedName>
        <fullName evidence="2">Uncharacterized protein</fullName>
    </submittedName>
</protein>
<organism evidence="2 3">
    <name type="scientific">Linum trigynum</name>
    <dbReference type="NCBI Taxonomy" id="586398"/>
    <lineage>
        <taxon>Eukaryota</taxon>
        <taxon>Viridiplantae</taxon>
        <taxon>Streptophyta</taxon>
        <taxon>Embryophyta</taxon>
        <taxon>Tracheophyta</taxon>
        <taxon>Spermatophyta</taxon>
        <taxon>Magnoliopsida</taxon>
        <taxon>eudicotyledons</taxon>
        <taxon>Gunneridae</taxon>
        <taxon>Pentapetalae</taxon>
        <taxon>rosids</taxon>
        <taxon>fabids</taxon>
        <taxon>Malpighiales</taxon>
        <taxon>Linaceae</taxon>
        <taxon>Linum</taxon>
    </lineage>
</organism>
<evidence type="ECO:0000256" key="1">
    <source>
        <dbReference type="SAM" id="MobiDB-lite"/>
    </source>
</evidence>
<evidence type="ECO:0000313" key="2">
    <source>
        <dbReference type="EMBL" id="CAL1388840.1"/>
    </source>
</evidence>
<name>A0AAV2ETN6_9ROSI</name>